<dbReference type="Proteomes" id="UP000510660">
    <property type="component" value="Chromosome"/>
</dbReference>
<gene>
    <name evidence="1" type="ORF">GTO85_08105</name>
</gene>
<dbReference type="RefSeq" id="WP_131501535.1">
    <property type="nucleotide sequence ID" value="NZ_CP047415.1"/>
</dbReference>
<organism evidence="1 2">
    <name type="scientific">Lactobacillus crispatus</name>
    <dbReference type="NCBI Taxonomy" id="47770"/>
    <lineage>
        <taxon>Bacteria</taxon>
        <taxon>Bacillati</taxon>
        <taxon>Bacillota</taxon>
        <taxon>Bacilli</taxon>
        <taxon>Lactobacillales</taxon>
        <taxon>Lactobacillaceae</taxon>
        <taxon>Lactobacillus</taxon>
    </lineage>
</organism>
<accession>A0A7H9EAU5</accession>
<name>A0A7H9EAU5_9LACO</name>
<dbReference type="EMBL" id="CP047415">
    <property type="protein sequence ID" value="QLL74315.1"/>
    <property type="molecule type" value="Genomic_DNA"/>
</dbReference>
<sequence>MTEKKLVIRTEHFLKYELNTFIDCAGRKREEVKPANLKNYVFLPSNYPESLIIYDRVTYCIAKAISEVENLPQKPYQSILIYYYLDKLYVYEVQKKIGYSNSRFRVFKRRAIDEFTHYFNFYVEKEGLSSIIELVN</sequence>
<reference evidence="1 2" key="1">
    <citation type="submission" date="2020-01" db="EMBL/GenBank/DDBJ databases">
        <title>Complete and circular genome sequences of six lactobacillus isolates from horses.</title>
        <authorList>
            <person name="Hassan H.M."/>
        </authorList>
    </citation>
    <scope>NUCLEOTIDE SEQUENCE [LARGE SCALE GENOMIC DNA]</scope>
    <source>
        <strain evidence="1 2">1D</strain>
    </source>
</reference>
<evidence type="ECO:0008006" key="3">
    <source>
        <dbReference type="Google" id="ProtNLM"/>
    </source>
</evidence>
<protein>
    <recommendedName>
        <fullName evidence="3">ArpU family transcriptional regulator</fullName>
    </recommendedName>
</protein>
<evidence type="ECO:0000313" key="2">
    <source>
        <dbReference type="Proteomes" id="UP000510660"/>
    </source>
</evidence>
<evidence type="ECO:0000313" key="1">
    <source>
        <dbReference type="EMBL" id="QLL74315.1"/>
    </source>
</evidence>
<dbReference type="AlphaFoldDB" id="A0A7H9EAU5"/>
<proteinExistence type="predicted"/>